<organism evidence="2 3">
    <name type="scientific">Cyclotella atomus</name>
    <dbReference type="NCBI Taxonomy" id="382360"/>
    <lineage>
        <taxon>Eukaryota</taxon>
        <taxon>Sar</taxon>
        <taxon>Stramenopiles</taxon>
        <taxon>Ochrophyta</taxon>
        <taxon>Bacillariophyta</taxon>
        <taxon>Coscinodiscophyceae</taxon>
        <taxon>Thalassiosirophycidae</taxon>
        <taxon>Stephanodiscales</taxon>
        <taxon>Stephanodiscaceae</taxon>
        <taxon>Cyclotella</taxon>
    </lineage>
</organism>
<dbReference type="InterPro" id="IPR029044">
    <property type="entry name" value="Nucleotide-diphossugar_trans"/>
</dbReference>
<dbReference type="Pfam" id="PF04488">
    <property type="entry name" value="Gly_transf_sug"/>
    <property type="match status" value="1"/>
</dbReference>
<comment type="caution">
    <text evidence="2">The sequence shown here is derived from an EMBL/GenBank/DDBJ whole genome shotgun (WGS) entry which is preliminary data.</text>
</comment>
<evidence type="ECO:0000313" key="2">
    <source>
        <dbReference type="EMBL" id="KAL3798206.1"/>
    </source>
</evidence>
<dbReference type="GO" id="GO:0006688">
    <property type="term" value="P:glycosphingolipid biosynthetic process"/>
    <property type="evidence" value="ECO:0007669"/>
    <property type="project" value="UniProtKB-ARBA"/>
</dbReference>
<dbReference type="SUPFAM" id="SSF53448">
    <property type="entry name" value="Nucleotide-diphospho-sugar transferases"/>
    <property type="match status" value="1"/>
</dbReference>
<dbReference type="InterPro" id="IPR007577">
    <property type="entry name" value="GlycoTrfase_DXD_sugar-bd_CS"/>
</dbReference>
<dbReference type="GO" id="GO:0006673">
    <property type="term" value="P:inositol phosphoceramide metabolic process"/>
    <property type="evidence" value="ECO:0007669"/>
    <property type="project" value="UniProtKB-ARBA"/>
</dbReference>
<name>A0ABD3QEG4_9STRA</name>
<keyword evidence="3" id="KW-1185">Reference proteome</keyword>
<dbReference type="PANTHER" id="PTHR32385:SF15">
    <property type="entry name" value="INOSITOL PHOSPHOCERAMIDE MANNOSYLTRANSFERASE 1"/>
    <property type="match status" value="1"/>
</dbReference>
<dbReference type="InterPro" id="IPR051706">
    <property type="entry name" value="Glycosyltransferase_domain"/>
</dbReference>
<dbReference type="Proteomes" id="UP001530400">
    <property type="component" value="Unassembled WGS sequence"/>
</dbReference>
<dbReference type="GO" id="GO:0016740">
    <property type="term" value="F:transferase activity"/>
    <property type="evidence" value="ECO:0007669"/>
    <property type="project" value="UniProtKB-KW"/>
</dbReference>
<dbReference type="Gene3D" id="3.90.550.20">
    <property type="match status" value="1"/>
</dbReference>
<reference evidence="2 3" key="1">
    <citation type="submission" date="2024-10" db="EMBL/GenBank/DDBJ databases">
        <title>Updated reference genomes for cyclostephanoid diatoms.</title>
        <authorList>
            <person name="Roberts W.R."/>
            <person name="Alverson A.J."/>
        </authorList>
    </citation>
    <scope>NUCLEOTIDE SEQUENCE [LARGE SCALE GENOMIC DNA]</scope>
    <source>
        <strain evidence="2 3">AJA010-31</strain>
    </source>
</reference>
<sequence length="306" mass="35307">MRASFSTKRIVYLLYILVFASYSFNASLRVPTVQTDTTDSSAFHPLQKGIPRRLIFVDTRYSSINELPRLVRENINNTIGIYSQYWKNETKPNIWFLGDEACYTVIQEQYPDLLSYYLSETFGPYKSDICRAAALHQRGGYYFDNDLEVVQAMTAMTPNVTFIMPTMRYNNEYFAPNTFIAATPRHVIIEKTLDVMYQNYRENRTTEEKIMGPINLWQGYVSASAGYCTTANSGCNAFWSIFNLTQVNLEKNKELYSDIPRRKGWGCCCNYIIHNLELGQIYFWSRFLGSSGSCRFKGGKTADDID</sequence>
<accession>A0ABD3QEG4</accession>
<dbReference type="AlphaFoldDB" id="A0ABD3QEG4"/>
<gene>
    <name evidence="2" type="ORF">ACHAWO_003411</name>
</gene>
<dbReference type="EMBL" id="JALLPJ020000227">
    <property type="protein sequence ID" value="KAL3798206.1"/>
    <property type="molecule type" value="Genomic_DNA"/>
</dbReference>
<keyword evidence="1" id="KW-0808">Transferase</keyword>
<dbReference type="PANTHER" id="PTHR32385">
    <property type="entry name" value="MANNOSYL PHOSPHORYLINOSITOL CERAMIDE SYNTHASE"/>
    <property type="match status" value="1"/>
</dbReference>
<evidence type="ECO:0000313" key="3">
    <source>
        <dbReference type="Proteomes" id="UP001530400"/>
    </source>
</evidence>
<protein>
    <submittedName>
        <fullName evidence="2">Uncharacterized protein</fullName>
    </submittedName>
</protein>
<proteinExistence type="predicted"/>
<evidence type="ECO:0000256" key="1">
    <source>
        <dbReference type="ARBA" id="ARBA00022679"/>
    </source>
</evidence>
<dbReference type="GO" id="GO:0016020">
    <property type="term" value="C:membrane"/>
    <property type="evidence" value="ECO:0007669"/>
    <property type="project" value="GOC"/>
</dbReference>